<name>A0ACB8G3B4_9SAUR</name>
<dbReference type="EMBL" id="CM037615">
    <property type="protein sequence ID" value="KAH8014034.1"/>
    <property type="molecule type" value="Genomic_DNA"/>
</dbReference>
<dbReference type="Proteomes" id="UP000827872">
    <property type="component" value="Linkage Group LG02"/>
</dbReference>
<organism evidence="1 2">
    <name type="scientific">Sphaerodactylus townsendi</name>
    <dbReference type="NCBI Taxonomy" id="933632"/>
    <lineage>
        <taxon>Eukaryota</taxon>
        <taxon>Metazoa</taxon>
        <taxon>Chordata</taxon>
        <taxon>Craniata</taxon>
        <taxon>Vertebrata</taxon>
        <taxon>Euteleostomi</taxon>
        <taxon>Lepidosauria</taxon>
        <taxon>Squamata</taxon>
        <taxon>Bifurcata</taxon>
        <taxon>Gekkota</taxon>
        <taxon>Sphaerodactylidae</taxon>
        <taxon>Sphaerodactylus</taxon>
    </lineage>
</organism>
<evidence type="ECO:0000313" key="1">
    <source>
        <dbReference type="EMBL" id="KAH8014034.1"/>
    </source>
</evidence>
<comment type="caution">
    <text evidence="1">The sequence shown here is derived from an EMBL/GenBank/DDBJ whole genome shotgun (WGS) entry which is preliminary data.</text>
</comment>
<gene>
    <name evidence="1" type="ORF">K3G42_024790</name>
</gene>
<protein>
    <submittedName>
        <fullName evidence="1">Uncharacterized protein</fullName>
    </submittedName>
</protein>
<reference evidence="1" key="1">
    <citation type="submission" date="2021-08" db="EMBL/GenBank/DDBJ databases">
        <title>The first chromosome-level gecko genome reveals the dynamic sex chromosomes of Neotropical dwarf geckos (Sphaerodactylidae: Sphaerodactylus).</title>
        <authorList>
            <person name="Pinto B.J."/>
            <person name="Keating S.E."/>
            <person name="Gamble T."/>
        </authorList>
    </citation>
    <scope>NUCLEOTIDE SEQUENCE</scope>
    <source>
        <strain evidence="1">TG3544</strain>
    </source>
</reference>
<sequence length="216" mass="24893">MKTPDKNGDDMNSKLEKMTEMMALMHEDTKEVITKFREETKDGFDKLGNRLDKMETELTEVKKELNQLKKVEENITEMKHEIKLANNNIATLDVRTGIVKNGIEEVKNQMALLELKMKENVLRLRGCEESEDEDTRRMVVDAIAELLSLGKEEIWEAIDKVITYVHLMDKLFLTQALANIEDLHESKIYAFDQNTKKNPGPTHKPDSMAIIRTASQ</sequence>
<keyword evidence="2" id="KW-1185">Reference proteome</keyword>
<accession>A0ACB8G3B4</accession>
<evidence type="ECO:0000313" key="2">
    <source>
        <dbReference type="Proteomes" id="UP000827872"/>
    </source>
</evidence>
<proteinExistence type="predicted"/>